<dbReference type="Proteomes" id="UP000555546">
    <property type="component" value="Unassembled WGS sequence"/>
</dbReference>
<dbReference type="EMBL" id="JACIJG010000002">
    <property type="protein sequence ID" value="MBB5700934.1"/>
    <property type="molecule type" value="Genomic_DNA"/>
</dbReference>
<dbReference type="InterPro" id="IPR043129">
    <property type="entry name" value="ATPase_NBD"/>
</dbReference>
<keyword evidence="2" id="KW-0418">Kinase</keyword>
<dbReference type="GO" id="GO:0047931">
    <property type="term" value="F:glucosamine kinase activity"/>
    <property type="evidence" value="ECO:0007669"/>
    <property type="project" value="UniProtKB-EC"/>
</dbReference>
<dbReference type="PANTHER" id="PTHR43190">
    <property type="entry name" value="N-ACETYL-D-GLUCOSAMINE KINASE"/>
    <property type="match status" value="1"/>
</dbReference>
<feature type="domain" description="ATPase BadF/BadG/BcrA/BcrD type" evidence="1">
    <location>
        <begin position="6"/>
        <end position="278"/>
    </location>
</feature>
<keyword evidence="3" id="KW-1185">Reference proteome</keyword>
<sequence length="295" mass="30740">MTEFFIGVDGGGTGCRAVVAGGDGAILGSGRSGSANIVTDPQTALVNVTKAIDNAFDDAGLSKAHYAASHAVLGLAGGNVEGAGTPIEQALPFAHSNVEFDGVIALQGALGDQDGTVAILGTGTAYIMRREGQIHMVGGWGFPLSDLGSGARLGQSLLQESLLVHDGIHPRSPLTTDILDEFGNNPDNLVEFAWTAKPGDFGKYAPRVFQYASEGDETARMLLERSAAYISETLDVLIARGTERISLLGGMAPLYVEWLPPHQQALLVKPSADALTGALQLALKRYGSQSGRGHE</sequence>
<dbReference type="CDD" id="cd24082">
    <property type="entry name" value="ASKHA_NBD_GspK-like"/>
    <property type="match status" value="1"/>
</dbReference>
<protein>
    <submittedName>
        <fullName evidence="2">Glucosamine kinase</fullName>
        <ecNumber evidence="2">2.7.1.8</ecNumber>
    </submittedName>
</protein>
<proteinExistence type="predicted"/>
<gene>
    <name evidence="2" type="ORF">FHS76_000777</name>
</gene>
<evidence type="ECO:0000313" key="2">
    <source>
        <dbReference type="EMBL" id="MBB5700934.1"/>
    </source>
</evidence>
<dbReference type="EC" id="2.7.1.8" evidence="2"/>
<accession>A0A7W9EK53</accession>
<dbReference type="Gene3D" id="3.30.420.40">
    <property type="match status" value="2"/>
</dbReference>
<dbReference type="RefSeq" id="WP_183648292.1">
    <property type="nucleotide sequence ID" value="NZ_JACIJG010000002.1"/>
</dbReference>
<name>A0A7W9EK53_9HYPH</name>
<dbReference type="SUPFAM" id="SSF53067">
    <property type="entry name" value="Actin-like ATPase domain"/>
    <property type="match status" value="2"/>
</dbReference>
<dbReference type="InterPro" id="IPR052519">
    <property type="entry name" value="Euk-type_GlcNAc_Kinase"/>
</dbReference>
<evidence type="ECO:0000259" key="1">
    <source>
        <dbReference type="Pfam" id="PF01869"/>
    </source>
</evidence>
<dbReference type="AlphaFoldDB" id="A0A7W9EK53"/>
<keyword evidence="2" id="KW-0808">Transferase</keyword>
<evidence type="ECO:0000313" key="3">
    <source>
        <dbReference type="Proteomes" id="UP000555546"/>
    </source>
</evidence>
<dbReference type="PANTHER" id="PTHR43190:SF3">
    <property type="entry name" value="N-ACETYL-D-GLUCOSAMINE KINASE"/>
    <property type="match status" value="1"/>
</dbReference>
<reference evidence="2 3" key="1">
    <citation type="submission" date="2020-08" db="EMBL/GenBank/DDBJ databases">
        <title>Genomic Encyclopedia of Type Strains, Phase IV (KMG-IV): sequencing the most valuable type-strain genomes for metagenomic binning, comparative biology and taxonomic classification.</title>
        <authorList>
            <person name="Goeker M."/>
        </authorList>
    </citation>
    <scope>NUCLEOTIDE SEQUENCE [LARGE SCALE GENOMIC DNA]</scope>
    <source>
        <strain evidence="2 3">DSM 26944</strain>
    </source>
</reference>
<dbReference type="InterPro" id="IPR002731">
    <property type="entry name" value="ATPase_BadF"/>
</dbReference>
<comment type="caution">
    <text evidence="2">The sequence shown here is derived from an EMBL/GenBank/DDBJ whole genome shotgun (WGS) entry which is preliminary data.</text>
</comment>
<organism evidence="2 3">
    <name type="scientific">Brucella daejeonensis</name>
    <dbReference type="NCBI Taxonomy" id="659015"/>
    <lineage>
        <taxon>Bacteria</taxon>
        <taxon>Pseudomonadati</taxon>
        <taxon>Pseudomonadota</taxon>
        <taxon>Alphaproteobacteria</taxon>
        <taxon>Hyphomicrobiales</taxon>
        <taxon>Brucellaceae</taxon>
        <taxon>Brucella/Ochrobactrum group</taxon>
        <taxon>Brucella</taxon>
    </lineage>
</organism>
<dbReference type="Pfam" id="PF01869">
    <property type="entry name" value="BcrAD_BadFG"/>
    <property type="match status" value="1"/>
</dbReference>